<accession>A0AB39KNY9</accession>
<reference evidence="1" key="1">
    <citation type="submission" date="2024-06" db="EMBL/GenBank/DDBJ databases">
        <title>Caulobacter inopinatus, sp. nov.</title>
        <authorList>
            <person name="Donachie S.P."/>
        </authorList>
    </citation>
    <scope>NUCLEOTIDE SEQUENCE</scope>
    <source>
        <strain evidence="1">73W</strain>
    </source>
</reference>
<organism evidence="1">
    <name type="scientific">Caulobacter sp. 73W</name>
    <dbReference type="NCBI Taxonomy" id="3161137"/>
    <lineage>
        <taxon>Bacteria</taxon>
        <taxon>Pseudomonadati</taxon>
        <taxon>Pseudomonadota</taxon>
        <taxon>Alphaproteobacteria</taxon>
        <taxon>Caulobacterales</taxon>
        <taxon>Caulobacteraceae</taxon>
        <taxon>Caulobacter</taxon>
    </lineage>
</organism>
<dbReference type="EMBL" id="CP158375">
    <property type="protein sequence ID" value="XDO95545.1"/>
    <property type="molecule type" value="Genomic_DNA"/>
</dbReference>
<name>A0AB39KNY9_9CAUL</name>
<protein>
    <submittedName>
        <fullName evidence="1">Uncharacterized protein</fullName>
    </submittedName>
</protein>
<sequence length="71" mass="7762">MNNTASPLWLLSALFCLAASLFAWMSPQAEMPLRLGMLAMSALSLFLFTRAPREDDGEDSAPAIRTPANDF</sequence>
<gene>
    <name evidence="1" type="ORF">ABOZ73_12065</name>
</gene>
<proteinExistence type="predicted"/>
<dbReference type="RefSeq" id="WP_369058394.1">
    <property type="nucleotide sequence ID" value="NZ_CP158375.1"/>
</dbReference>
<dbReference type="AlphaFoldDB" id="A0AB39KNY9"/>
<evidence type="ECO:0000313" key="1">
    <source>
        <dbReference type="EMBL" id="XDO95545.1"/>
    </source>
</evidence>